<name>A0A4P9VZF6_9FUNG</name>
<feature type="region of interest" description="Disordered" evidence="1">
    <location>
        <begin position="1"/>
        <end position="63"/>
    </location>
</feature>
<accession>A0A4P9VZF6</accession>
<organism evidence="2 3">
    <name type="scientific">Blyttiomyces helicus</name>
    <dbReference type="NCBI Taxonomy" id="388810"/>
    <lineage>
        <taxon>Eukaryota</taxon>
        <taxon>Fungi</taxon>
        <taxon>Fungi incertae sedis</taxon>
        <taxon>Chytridiomycota</taxon>
        <taxon>Chytridiomycota incertae sedis</taxon>
        <taxon>Chytridiomycetes</taxon>
        <taxon>Chytridiomycetes incertae sedis</taxon>
        <taxon>Blyttiomyces</taxon>
    </lineage>
</organism>
<dbReference type="EMBL" id="ML000172">
    <property type="protein sequence ID" value="RKO84375.1"/>
    <property type="molecule type" value="Genomic_DNA"/>
</dbReference>
<gene>
    <name evidence="2" type="ORF">BDK51DRAFT_32354</name>
</gene>
<feature type="region of interest" description="Disordered" evidence="1">
    <location>
        <begin position="198"/>
        <end position="220"/>
    </location>
</feature>
<sequence>MDPAFHFRPVDQSTPPLVNWDKKDDERENSAAAAPQPPSSYLPNSPQGTATDSRWIPASAWPTTADGSSYATTAYATDSNLFHALDYPMPASSAAPLYPTLMNALGPGSEQEYGSPVGGGDLEWKPAVSPLFVPDSSPAPSSLGSAPGLSPMFVSAPSSWLGRSPSPALSQGMFDAAGSYPGLFDAAASSPLHFDGLFDAASTPPSQPLETFAAANPPSQPNEIFAAASAPLSQPQQNFASTSAPPSQPQENSTVPASSSPAAGARTKTSTAPRAPRKTKGIITLDEPITCIACRGPIGTALLHGFESVLSSPHKMTLTCLMCNTSAHLASTSIAAPPDSGSAGAASAAVHSKRKRRRKVRGILIDTPMDCIVCLKGVGVGRMRAFEKDASVRRGEAEVQFDYEVVCQNCWIKYKHCSACGGGGSFRTGKWRPREVFEDSRLTCTLSHERLGAVNYTYEPLMSPQEISPSFLESVSTMWTQNVLKYYASPARMEALAGYETYEK</sequence>
<feature type="compositionally biased region" description="Polar residues" evidence="1">
    <location>
        <begin position="41"/>
        <end position="52"/>
    </location>
</feature>
<feature type="region of interest" description="Disordered" evidence="1">
    <location>
        <begin position="235"/>
        <end position="280"/>
    </location>
</feature>
<keyword evidence="3" id="KW-1185">Reference proteome</keyword>
<dbReference type="Proteomes" id="UP000269721">
    <property type="component" value="Unassembled WGS sequence"/>
</dbReference>
<protein>
    <submittedName>
        <fullName evidence="2">Uncharacterized protein</fullName>
    </submittedName>
</protein>
<dbReference type="AlphaFoldDB" id="A0A4P9VZF6"/>
<feature type="non-terminal residue" evidence="2">
    <location>
        <position position="504"/>
    </location>
</feature>
<feature type="compositionally biased region" description="Polar residues" evidence="1">
    <location>
        <begin position="238"/>
        <end position="272"/>
    </location>
</feature>
<proteinExistence type="predicted"/>
<evidence type="ECO:0000313" key="2">
    <source>
        <dbReference type="EMBL" id="RKO84375.1"/>
    </source>
</evidence>
<dbReference type="OrthoDB" id="2129662at2759"/>
<evidence type="ECO:0000313" key="3">
    <source>
        <dbReference type="Proteomes" id="UP000269721"/>
    </source>
</evidence>
<reference evidence="3" key="1">
    <citation type="journal article" date="2018" name="Nat. Microbiol.">
        <title>Leveraging single-cell genomics to expand the fungal tree of life.</title>
        <authorList>
            <person name="Ahrendt S.R."/>
            <person name="Quandt C.A."/>
            <person name="Ciobanu D."/>
            <person name="Clum A."/>
            <person name="Salamov A."/>
            <person name="Andreopoulos B."/>
            <person name="Cheng J.F."/>
            <person name="Woyke T."/>
            <person name="Pelin A."/>
            <person name="Henrissat B."/>
            <person name="Reynolds N.K."/>
            <person name="Benny G.L."/>
            <person name="Smith M.E."/>
            <person name="James T.Y."/>
            <person name="Grigoriev I.V."/>
        </authorList>
    </citation>
    <scope>NUCLEOTIDE SEQUENCE [LARGE SCALE GENOMIC DNA]</scope>
</reference>
<evidence type="ECO:0000256" key="1">
    <source>
        <dbReference type="SAM" id="MobiDB-lite"/>
    </source>
</evidence>
<feature type="compositionally biased region" description="Basic and acidic residues" evidence="1">
    <location>
        <begin position="20"/>
        <end position="29"/>
    </location>
</feature>